<name>A0ACD3A9I8_9AGAR</name>
<evidence type="ECO:0000313" key="2">
    <source>
        <dbReference type="Proteomes" id="UP000308600"/>
    </source>
</evidence>
<dbReference type="EMBL" id="ML208598">
    <property type="protein sequence ID" value="TFK62201.1"/>
    <property type="molecule type" value="Genomic_DNA"/>
</dbReference>
<protein>
    <submittedName>
        <fullName evidence="1">Uncharacterized protein</fullName>
    </submittedName>
</protein>
<keyword evidence="2" id="KW-1185">Reference proteome</keyword>
<sequence length="440" mass="50015">MSCSITLPLDLERSIFELALQDNAINPVNLLLVTPRVHDWLLPFFKDYKTVRVRSLGTTAIDPMTTIVDMGYSPLSPVFPSFPRRINAIARIITKTIINHSSDISPLNTSCIEAYGRLTRRLLIEYHDEYESTLNHLITHCPNIKSLALWGPDVYPGVITLTTLNHLTHLSIDLESLDFLKDMSLESNMDFTTTNPEDTSTINLVTLEETIQKTFKAFQDAAPAFFSRVTHLEIQNDEFDVGIVEADEFKVLKNFTSITHLRIPAKCTQEIANYVVETCPQLRVLLVLLPIALDDKPEEISADLFENFKRDNPVIGLETTEDIDGEWMRMGVNQTTRDKMVVVCYWDSLDAWKNEEKMWAEADRIMEQRLKESYMSSVAQNTVLPEPTVSPDPALSPPKPSSPHMLVWANYVVDDSYRGHIIKKSKHTARLIPGQPKSRL</sequence>
<accession>A0ACD3A9I8</accession>
<proteinExistence type="predicted"/>
<reference evidence="1 2" key="1">
    <citation type="journal article" date="2019" name="Nat. Ecol. Evol.">
        <title>Megaphylogeny resolves global patterns of mushroom evolution.</title>
        <authorList>
            <person name="Varga T."/>
            <person name="Krizsan K."/>
            <person name="Foldi C."/>
            <person name="Dima B."/>
            <person name="Sanchez-Garcia M."/>
            <person name="Sanchez-Ramirez S."/>
            <person name="Szollosi G.J."/>
            <person name="Szarkandi J.G."/>
            <person name="Papp V."/>
            <person name="Albert L."/>
            <person name="Andreopoulos W."/>
            <person name="Angelini C."/>
            <person name="Antonin V."/>
            <person name="Barry K.W."/>
            <person name="Bougher N.L."/>
            <person name="Buchanan P."/>
            <person name="Buyck B."/>
            <person name="Bense V."/>
            <person name="Catcheside P."/>
            <person name="Chovatia M."/>
            <person name="Cooper J."/>
            <person name="Damon W."/>
            <person name="Desjardin D."/>
            <person name="Finy P."/>
            <person name="Geml J."/>
            <person name="Haridas S."/>
            <person name="Hughes K."/>
            <person name="Justo A."/>
            <person name="Karasinski D."/>
            <person name="Kautmanova I."/>
            <person name="Kiss B."/>
            <person name="Kocsube S."/>
            <person name="Kotiranta H."/>
            <person name="LaButti K.M."/>
            <person name="Lechner B.E."/>
            <person name="Liimatainen K."/>
            <person name="Lipzen A."/>
            <person name="Lukacs Z."/>
            <person name="Mihaltcheva S."/>
            <person name="Morgado L.N."/>
            <person name="Niskanen T."/>
            <person name="Noordeloos M.E."/>
            <person name="Ohm R.A."/>
            <person name="Ortiz-Santana B."/>
            <person name="Ovrebo C."/>
            <person name="Racz N."/>
            <person name="Riley R."/>
            <person name="Savchenko A."/>
            <person name="Shiryaev A."/>
            <person name="Soop K."/>
            <person name="Spirin V."/>
            <person name="Szebenyi C."/>
            <person name="Tomsovsky M."/>
            <person name="Tulloss R.E."/>
            <person name="Uehling J."/>
            <person name="Grigoriev I.V."/>
            <person name="Vagvolgyi C."/>
            <person name="Papp T."/>
            <person name="Martin F.M."/>
            <person name="Miettinen O."/>
            <person name="Hibbett D.S."/>
            <person name="Nagy L.G."/>
        </authorList>
    </citation>
    <scope>NUCLEOTIDE SEQUENCE [LARGE SCALE GENOMIC DNA]</scope>
    <source>
        <strain evidence="1 2">NL-1719</strain>
    </source>
</reference>
<dbReference type="Proteomes" id="UP000308600">
    <property type="component" value="Unassembled WGS sequence"/>
</dbReference>
<organism evidence="1 2">
    <name type="scientific">Pluteus cervinus</name>
    <dbReference type="NCBI Taxonomy" id="181527"/>
    <lineage>
        <taxon>Eukaryota</taxon>
        <taxon>Fungi</taxon>
        <taxon>Dikarya</taxon>
        <taxon>Basidiomycota</taxon>
        <taxon>Agaricomycotina</taxon>
        <taxon>Agaricomycetes</taxon>
        <taxon>Agaricomycetidae</taxon>
        <taxon>Agaricales</taxon>
        <taxon>Pluteineae</taxon>
        <taxon>Pluteaceae</taxon>
        <taxon>Pluteus</taxon>
    </lineage>
</organism>
<gene>
    <name evidence="1" type="ORF">BDN72DRAFT_882766</name>
</gene>
<evidence type="ECO:0000313" key="1">
    <source>
        <dbReference type="EMBL" id="TFK62201.1"/>
    </source>
</evidence>